<dbReference type="InParanoid" id="A0A0C3BAF1"/>
<evidence type="ECO:0000313" key="2">
    <source>
        <dbReference type="EMBL" id="KIM74307.1"/>
    </source>
</evidence>
<dbReference type="Proteomes" id="UP000054166">
    <property type="component" value="Unassembled WGS sequence"/>
</dbReference>
<dbReference type="EMBL" id="KN833062">
    <property type="protein sequence ID" value="KIM74307.1"/>
    <property type="molecule type" value="Genomic_DNA"/>
</dbReference>
<proteinExistence type="predicted"/>
<reference evidence="2 3" key="1">
    <citation type="submission" date="2014-04" db="EMBL/GenBank/DDBJ databases">
        <authorList>
            <consortium name="DOE Joint Genome Institute"/>
            <person name="Kuo A."/>
            <person name="Tarkka M."/>
            <person name="Buscot F."/>
            <person name="Kohler A."/>
            <person name="Nagy L.G."/>
            <person name="Floudas D."/>
            <person name="Copeland A."/>
            <person name="Barry K.W."/>
            <person name="Cichocki N."/>
            <person name="Veneault-Fourrey C."/>
            <person name="LaButti K."/>
            <person name="Lindquist E.A."/>
            <person name="Lipzen A."/>
            <person name="Lundell T."/>
            <person name="Morin E."/>
            <person name="Murat C."/>
            <person name="Sun H."/>
            <person name="Tunlid A."/>
            <person name="Henrissat B."/>
            <person name="Grigoriev I.V."/>
            <person name="Hibbett D.S."/>
            <person name="Martin F."/>
            <person name="Nordberg H.P."/>
            <person name="Cantor M.N."/>
            <person name="Hua S.X."/>
        </authorList>
    </citation>
    <scope>NUCLEOTIDE SEQUENCE [LARGE SCALE GENOMIC DNA]</scope>
    <source>
        <strain evidence="2 3">F 1598</strain>
    </source>
</reference>
<evidence type="ECO:0000313" key="3">
    <source>
        <dbReference type="Proteomes" id="UP000054166"/>
    </source>
</evidence>
<name>A0A0C3BAF1_PILCF</name>
<organism evidence="2 3">
    <name type="scientific">Piloderma croceum (strain F 1598)</name>
    <dbReference type="NCBI Taxonomy" id="765440"/>
    <lineage>
        <taxon>Eukaryota</taxon>
        <taxon>Fungi</taxon>
        <taxon>Dikarya</taxon>
        <taxon>Basidiomycota</taxon>
        <taxon>Agaricomycotina</taxon>
        <taxon>Agaricomycetes</taxon>
        <taxon>Agaricomycetidae</taxon>
        <taxon>Atheliales</taxon>
        <taxon>Atheliaceae</taxon>
        <taxon>Piloderma</taxon>
    </lineage>
</organism>
<sequence>MIACGRQVSSRLSYNIDSILDSIGIMSSCFSSSTILHLSHCLVNELRMTTQLLSSSFNVCLVLMPIWHTSASIVLTSISFPYYISLPDCQPSNG</sequence>
<reference evidence="3" key="2">
    <citation type="submission" date="2015-01" db="EMBL/GenBank/DDBJ databases">
        <title>Evolutionary Origins and Diversification of the Mycorrhizal Mutualists.</title>
        <authorList>
            <consortium name="DOE Joint Genome Institute"/>
            <consortium name="Mycorrhizal Genomics Consortium"/>
            <person name="Kohler A."/>
            <person name="Kuo A."/>
            <person name="Nagy L.G."/>
            <person name="Floudas D."/>
            <person name="Copeland A."/>
            <person name="Barry K.W."/>
            <person name="Cichocki N."/>
            <person name="Veneault-Fourrey C."/>
            <person name="LaButti K."/>
            <person name="Lindquist E.A."/>
            <person name="Lipzen A."/>
            <person name="Lundell T."/>
            <person name="Morin E."/>
            <person name="Murat C."/>
            <person name="Riley R."/>
            <person name="Ohm R."/>
            <person name="Sun H."/>
            <person name="Tunlid A."/>
            <person name="Henrissat B."/>
            <person name="Grigoriev I.V."/>
            <person name="Hibbett D.S."/>
            <person name="Martin F."/>
        </authorList>
    </citation>
    <scope>NUCLEOTIDE SEQUENCE [LARGE SCALE GENOMIC DNA]</scope>
    <source>
        <strain evidence="3">F 1598</strain>
    </source>
</reference>
<keyword evidence="3" id="KW-1185">Reference proteome</keyword>
<keyword evidence="1" id="KW-0472">Membrane</keyword>
<keyword evidence="1" id="KW-1133">Transmembrane helix</keyword>
<dbReference type="HOGENOM" id="CLU_2386982_0_0_1"/>
<gene>
    <name evidence="2" type="ORF">PILCRDRAFT_706384</name>
</gene>
<dbReference type="AlphaFoldDB" id="A0A0C3BAF1"/>
<keyword evidence="1" id="KW-0812">Transmembrane</keyword>
<accession>A0A0C3BAF1</accession>
<feature type="transmembrane region" description="Helical" evidence="1">
    <location>
        <begin position="59"/>
        <end position="84"/>
    </location>
</feature>
<evidence type="ECO:0000256" key="1">
    <source>
        <dbReference type="SAM" id="Phobius"/>
    </source>
</evidence>
<protein>
    <submittedName>
        <fullName evidence="2">Uncharacterized protein</fullName>
    </submittedName>
</protein>